<dbReference type="InterPro" id="IPR050065">
    <property type="entry name" value="GlmU-like"/>
</dbReference>
<dbReference type="GO" id="GO:0019134">
    <property type="term" value="F:glucosamine-1-phosphate N-acetyltransferase activity"/>
    <property type="evidence" value="ECO:0007669"/>
    <property type="project" value="UniProtKB-EC"/>
</dbReference>
<evidence type="ECO:0000256" key="6">
    <source>
        <dbReference type="ARBA" id="ARBA00022679"/>
    </source>
</evidence>
<evidence type="ECO:0000256" key="13">
    <source>
        <dbReference type="ARBA" id="ARBA00023315"/>
    </source>
</evidence>
<comment type="similarity">
    <text evidence="3">In the C-terminal section; belongs to the transferase hexapeptide repeat family.</text>
</comment>
<feature type="non-terminal residue" evidence="18">
    <location>
        <position position="1"/>
    </location>
</feature>
<comment type="caution">
    <text evidence="18">The sequence shown here is derived from an EMBL/GenBank/DDBJ whole genome shotgun (WGS) entry which is preliminary data.</text>
</comment>
<dbReference type="InterPro" id="IPR011004">
    <property type="entry name" value="Trimer_LpxA-like_sf"/>
</dbReference>
<comment type="catalytic activity">
    <reaction evidence="16">
        <text>N-acetyl-alpha-D-glucosamine 1-phosphate + UTP + H(+) = UDP-N-acetyl-alpha-D-glucosamine + diphosphate</text>
        <dbReference type="Rhea" id="RHEA:13509"/>
        <dbReference type="ChEBI" id="CHEBI:15378"/>
        <dbReference type="ChEBI" id="CHEBI:33019"/>
        <dbReference type="ChEBI" id="CHEBI:46398"/>
        <dbReference type="ChEBI" id="CHEBI:57705"/>
        <dbReference type="ChEBI" id="CHEBI:57776"/>
        <dbReference type="EC" id="2.7.7.23"/>
    </reaction>
</comment>
<dbReference type="InterPro" id="IPR001451">
    <property type="entry name" value="Hexapep"/>
</dbReference>
<dbReference type="Pfam" id="PF00132">
    <property type="entry name" value="Hexapep"/>
    <property type="match status" value="1"/>
</dbReference>
<accession>A0A7C0X8C2</accession>
<dbReference type="GO" id="GO:0046872">
    <property type="term" value="F:metal ion binding"/>
    <property type="evidence" value="ECO:0007669"/>
    <property type="project" value="UniProtKB-KW"/>
</dbReference>
<comment type="similarity">
    <text evidence="4">In the N-terminal section; belongs to the N-acetylglucosamine-1-phosphate uridyltransferase family.</text>
</comment>
<reference evidence="18" key="1">
    <citation type="journal article" date="2020" name="mSystems">
        <title>Genome- and Community-Level Interaction Insights into Carbon Utilization and Element Cycling Functions of Hydrothermarchaeota in Hydrothermal Sediment.</title>
        <authorList>
            <person name="Zhou Z."/>
            <person name="Liu Y."/>
            <person name="Xu W."/>
            <person name="Pan J."/>
            <person name="Luo Z.H."/>
            <person name="Li M."/>
        </authorList>
    </citation>
    <scope>NUCLEOTIDE SEQUENCE [LARGE SCALE GENOMIC DNA]</scope>
    <source>
        <strain evidence="18">HyVt-237</strain>
    </source>
</reference>
<keyword evidence="12" id="KW-0511">Multifunctional enzyme</keyword>
<comment type="cofactor">
    <cofactor evidence="1">
        <name>Mg(2+)</name>
        <dbReference type="ChEBI" id="CHEBI:18420"/>
    </cofactor>
</comment>
<keyword evidence="13" id="KW-0012">Acyltransferase</keyword>
<dbReference type="GO" id="GO:0005737">
    <property type="term" value="C:cytoplasm"/>
    <property type="evidence" value="ECO:0007669"/>
    <property type="project" value="UniProtKB-SubCell"/>
</dbReference>
<evidence type="ECO:0000313" key="18">
    <source>
        <dbReference type="EMBL" id="HDM89986.1"/>
    </source>
</evidence>
<dbReference type="Proteomes" id="UP000885931">
    <property type="component" value="Unassembled WGS sequence"/>
</dbReference>
<dbReference type="SUPFAM" id="SSF51161">
    <property type="entry name" value="Trimeric LpxA-like enzymes"/>
    <property type="match status" value="1"/>
</dbReference>
<dbReference type="Gene3D" id="3.90.550.10">
    <property type="entry name" value="Spore Coat Polysaccharide Biosynthesis Protein SpsA, Chain A"/>
    <property type="match status" value="1"/>
</dbReference>
<comment type="catalytic activity">
    <reaction evidence="15">
        <text>alpha-D-glucosamine 1-phosphate + acetyl-CoA = N-acetyl-alpha-D-glucosamine 1-phosphate + CoA + H(+)</text>
        <dbReference type="Rhea" id="RHEA:13725"/>
        <dbReference type="ChEBI" id="CHEBI:15378"/>
        <dbReference type="ChEBI" id="CHEBI:57287"/>
        <dbReference type="ChEBI" id="CHEBI:57288"/>
        <dbReference type="ChEBI" id="CHEBI:57776"/>
        <dbReference type="ChEBI" id="CHEBI:58516"/>
        <dbReference type="EC" id="2.3.1.157"/>
    </reaction>
</comment>
<gene>
    <name evidence="18" type="primary">glmU</name>
    <name evidence="18" type="ORF">ENG67_02120</name>
</gene>
<evidence type="ECO:0000256" key="1">
    <source>
        <dbReference type="ARBA" id="ARBA00001946"/>
    </source>
</evidence>
<dbReference type="PANTHER" id="PTHR43584">
    <property type="entry name" value="NUCLEOTIDYL TRANSFERASE"/>
    <property type="match status" value="1"/>
</dbReference>
<protein>
    <submittedName>
        <fullName evidence="18">Bifunctional UDP-N-acetylglucosamine diphosphorylase/glucosamine-1-phosphate N-acetyltransferase GlmU</fullName>
    </submittedName>
</protein>
<organism evidence="18">
    <name type="scientific">candidate division WOR-3 bacterium</name>
    <dbReference type="NCBI Taxonomy" id="2052148"/>
    <lineage>
        <taxon>Bacteria</taxon>
        <taxon>Bacteria division WOR-3</taxon>
    </lineage>
</organism>
<keyword evidence="10" id="KW-0133">Cell shape</keyword>
<keyword evidence="7" id="KW-0548">Nucleotidyltransferase</keyword>
<evidence type="ECO:0000256" key="7">
    <source>
        <dbReference type="ARBA" id="ARBA00022695"/>
    </source>
</evidence>
<keyword evidence="5" id="KW-0963">Cytoplasm</keyword>
<evidence type="ECO:0000256" key="5">
    <source>
        <dbReference type="ARBA" id="ARBA00022490"/>
    </source>
</evidence>
<comment type="function">
    <text evidence="17">Catalyzes the last two sequential reactions in the de novo biosynthetic pathway for UDP-N-acetylglucosamine (UDP-GlcNAc). The C-terminal domain catalyzes the transfer of acetyl group from acetyl coenzyme A to glucosamine-1-phosphate (GlcN-1-P) to produce N-acetylglucosamine-1-phosphate (GlcNAc-1-P), which is converted into UDP-GlcNAc by the transfer of uridine 5-monophosphate (from uridine 5-triphosphate), a reaction catalyzed by the N-terminal domain.</text>
</comment>
<keyword evidence="8" id="KW-0479">Metal-binding</keyword>
<evidence type="ECO:0000256" key="16">
    <source>
        <dbReference type="ARBA" id="ARBA00048493"/>
    </source>
</evidence>
<sequence>EYYLTDVIAILQRRVGGVYAYKIQDWTEVLGVNDRRQLSMAQEVMERRIISKWMERGVTFLNPDQVYIEYDVELGKDCVIYPFVSLLGKTRVKDGVEIGPNVVLRDEEVGFDEKG</sequence>
<proteinExistence type="inferred from homology"/>
<dbReference type="EMBL" id="DRBW01000077">
    <property type="protein sequence ID" value="HDM89986.1"/>
    <property type="molecule type" value="Genomic_DNA"/>
</dbReference>
<keyword evidence="6" id="KW-0808">Transferase</keyword>
<dbReference type="AlphaFoldDB" id="A0A7C0X8C2"/>
<keyword evidence="14" id="KW-0961">Cell wall biogenesis/degradation</keyword>
<dbReference type="PANTHER" id="PTHR43584:SF3">
    <property type="entry name" value="BIFUNCTIONAL PROTEIN GLMU"/>
    <property type="match status" value="1"/>
</dbReference>
<name>A0A7C0X8C2_UNCW3</name>
<evidence type="ECO:0000256" key="8">
    <source>
        <dbReference type="ARBA" id="ARBA00022723"/>
    </source>
</evidence>
<keyword evidence="9" id="KW-0460">Magnesium</keyword>
<dbReference type="GO" id="GO:0008360">
    <property type="term" value="P:regulation of cell shape"/>
    <property type="evidence" value="ECO:0007669"/>
    <property type="project" value="UniProtKB-KW"/>
</dbReference>
<evidence type="ECO:0000256" key="2">
    <source>
        <dbReference type="ARBA" id="ARBA00004496"/>
    </source>
</evidence>
<dbReference type="GO" id="GO:0009252">
    <property type="term" value="P:peptidoglycan biosynthetic process"/>
    <property type="evidence" value="ECO:0007669"/>
    <property type="project" value="UniProtKB-KW"/>
</dbReference>
<evidence type="ECO:0000256" key="10">
    <source>
        <dbReference type="ARBA" id="ARBA00022960"/>
    </source>
</evidence>
<evidence type="ECO:0000256" key="15">
    <source>
        <dbReference type="ARBA" id="ARBA00048247"/>
    </source>
</evidence>
<keyword evidence="11" id="KW-0573">Peptidoglycan synthesis</keyword>
<evidence type="ECO:0000256" key="4">
    <source>
        <dbReference type="ARBA" id="ARBA00007947"/>
    </source>
</evidence>
<dbReference type="Gene3D" id="2.160.10.10">
    <property type="entry name" value="Hexapeptide repeat proteins"/>
    <property type="match status" value="1"/>
</dbReference>
<evidence type="ECO:0000256" key="9">
    <source>
        <dbReference type="ARBA" id="ARBA00022842"/>
    </source>
</evidence>
<dbReference type="GO" id="GO:0003977">
    <property type="term" value="F:UDP-N-acetylglucosamine diphosphorylase activity"/>
    <property type="evidence" value="ECO:0007669"/>
    <property type="project" value="UniProtKB-EC"/>
</dbReference>
<evidence type="ECO:0000256" key="14">
    <source>
        <dbReference type="ARBA" id="ARBA00023316"/>
    </source>
</evidence>
<dbReference type="InterPro" id="IPR029044">
    <property type="entry name" value="Nucleotide-diphossugar_trans"/>
</dbReference>
<dbReference type="GO" id="GO:0071555">
    <property type="term" value="P:cell wall organization"/>
    <property type="evidence" value="ECO:0007669"/>
    <property type="project" value="UniProtKB-KW"/>
</dbReference>
<evidence type="ECO:0000256" key="12">
    <source>
        <dbReference type="ARBA" id="ARBA00023268"/>
    </source>
</evidence>
<comment type="subcellular location">
    <subcellularLocation>
        <location evidence="2">Cytoplasm</location>
    </subcellularLocation>
</comment>
<evidence type="ECO:0000256" key="3">
    <source>
        <dbReference type="ARBA" id="ARBA00007707"/>
    </source>
</evidence>
<evidence type="ECO:0000256" key="17">
    <source>
        <dbReference type="ARBA" id="ARBA00049628"/>
    </source>
</evidence>
<evidence type="ECO:0000256" key="11">
    <source>
        <dbReference type="ARBA" id="ARBA00022984"/>
    </source>
</evidence>